<evidence type="ECO:0000313" key="4">
    <source>
        <dbReference type="Proteomes" id="UP000051242"/>
    </source>
</evidence>
<sequence>MFGSIFRFELGYQLRNPVFIVTVLIFFLLTFGAVTLEDIQIGSGGNIHVNSPYAIAQTVLIMSLFYMFATTAFVANVVVRDDESGFGPMVRSTQVSKFNYLLGRFSGAFFAALMGFAAIPLAMLIGSFMPWLDQETLGTTVLAHYLHAFLVFAVPNVLITSAIFFAVACVVRSMMLSYVGVVVFLVLYFLLTGLAGSQPEYRDTIALFEPFGMGAFAETTRYWSAEESNNLVTSVTGALLYNRLLVIALSLVALLVAFWRYSFSEKGLSPRQLRKESVKKQREMSVSPSVVTALPSPSQSAAAWPRLIARTRLETGLCFRSPAFFVLILLGLTNSGGALWFANELYGTPSVPMTFALVLPLLGSFGIIPIIIAIYFAGELVWRDRERGMNEIIDSTALPNWAYFVPKVVAVSLVLIATLCIAVLAGMLVQMARGYFTLELDKYFFWFVLPFSIDMLMMAILAVFLQSLSPSKYVGWGLMAIYLVAAITLVSIGFEHPLYNFGETGFVSVSDMNGAELGGSKSWWLRVYWTGVCLMISVVSYLFWRRGVGVSISSQIRRAPARFKGKPALIALSGLMVSVVSGAWLFHQMNVINEYVTSDELEEKLADYEKAFLQYEGVKQPSIVDVDLKVDLYPELGKAFFEGVYRLTNDTGEPVTELHVVFQDAYSDLLDIDIPRSTLSLDESEDYGYQIFTLDQPMLPEAEMTVSFRSERVHKALTTSGADSRLVSNGTFLNNSEFAPQFGFDRSVLLQDRTTRRKYDLPAELRMPKLEDEAARDRNYVGNVDWVMSDITVTTSAGQIPIAPGRVTADRMEEGRRVVRFESTNPILGFFSIQSADYAITARQHDGISLEIYHHPEHGFNAERMLDAMAISLDYYQASFGPYQFDYARIIEFPGYASFAQAFAGTVPYSERIGFIANAADDNDIDYVTYVTAHEYGHQYWAHQLISAYMQGGTVLVETMAQYSALMVMKQMYGEEQIRRFLKYELDAYLSARGGEVIEELPLNRAENQGYIHYRKGAVVMYLLQDRLGEERVNLMLAELLARYRFKSQPFATSTDLVNGFKQLARDDAERRLVSDLLEEITLYDFSASDATARALPDGGFETTFTVAVNKYYADGKGVERDAEFDNWVDVGAFTKRPDYDALEPENVLSMTLKSIKSGRQTVSIMTDERPLYVGVDPYSKFIDRKGDDNIIEVAEN</sequence>
<feature type="transmembrane region" description="Helical" evidence="1">
    <location>
        <begin position="473"/>
        <end position="494"/>
    </location>
</feature>
<feature type="transmembrane region" description="Helical" evidence="1">
    <location>
        <begin position="354"/>
        <end position="377"/>
    </location>
</feature>
<keyword evidence="1" id="KW-1133">Transmembrane helix</keyword>
<dbReference type="Proteomes" id="UP000051242">
    <property type="component" value="Unassembled WGS sequence"/>
</dbReference>
<reference evidence="3 4" key="1">
    <citation type="submission" date="2015-10" db="EMBL/GenBank/DDBJ databases">
        <title>Metagenome-Assembled Genomes uncover a global brackish microbiome.</title>
        <authorList>
            <person name="Hugerth L.W."/>
            <person name="Larsson J."/>
            <person name="Alneberg J."/>
            <person name="Lindh M.V."/>
            <person name="Legrand C."/>
            <person name="Pinhassi J."/>
            <person name="Andersson A.F."/>
        </authorList>
    </citation>
    <scope>NUCLEOTIDE SEQUENCE [LARGE SCALE GENOMIC DNA]</scope>
    <source>
        <strain evidence="3">BACL22 MAG-120619-bin3</strain>
    </source>
</reference>
<feature type="transmembrane region" description="Helical" evidence="1">
    <location>
        <begin position="100"/>
        <end position="125"/>
    </location>
</feature>
<dbReference type="EMBL" id="LICD01000139">
    <property type="protein sequence ID" value="KRO79814.1"/>
    <property type="molecule type" value="Genomic_DNA"/>
</dbReference>
<feature type="transmembrane region" description="Helical" evidence="1">
    <location>
        <begin position="443"/>
        <end position="466"/>
    </location>
</feature>
<dbReference type="AlphaFoldDB" id="A0A0R2SXT8"/>
<feature type="transmembrane region" description="Helical" evidence="1">
    <location>
        <begin position="145"/>
        <end position="168"/>
    </location>
</feature>
<keyword evidence="3" id="KW-0031">Aminopeptidase</keyword>
<dbReference type="GO" id="GO:0008237">
    <property type="term" value="F:metallopeptidase activity"/>
    <property type="evidence" value="ECO:0007669"/>
    <property type="project" value="InterPro"/>
</dbReference>
<dbReference type="Gene3D" id="1.10.390.10">
    <property type="entry name" value="Neutral Protease Domain 2"/>
    <property type="match status" value="1"/>
</dbReference>
<dbReference type="InterPro" id="IPR027268">
    <property type="entry name" value="Peptidase_M4/M1_CTD_sf"/>
</dbReference>
<dbReference type="Pfam" id="PF01433">
    <property type="entry name" value="Peptidase_M1"/>
    <property type="match status" value="1"/>
</dbReference>
<feature type="transmembrane region" description="Helical" evidence="1">
    <location>
        <begin position="408"/>
        <end position="431"/>
    </location>
</feature>
<evidence type="ECO:0000313" key="3">
    <source>
        <dbReference type="EMBL" id="KRO79814.1"/>
    </source>
</evidence>
<feature type="transmembrane region" description="Helical" evidence="1">
    <location>
        <begin position="523"/>
        <end position="544"/>
    </location>
</feature>
<dbReference type="SUPFAM" id="SSF55486">
    <property type="entry name" value="Metalloproteases ('zincins'), catalytic domain"/>
    <property type="match status" value="1"/>
</dbReference>
<feature type="transmembrane region" description="Helical" evidence="1">
    <location>
        <begin position="175"/>
        <end position="195"/>
    </location>
</feature>
<proteinExistence type="predicted"/>
<keyword evidence="3" id="KW-0645">Protease</keyword>
<comment type="caution">
    <text evidence="3">The sequence shown here is derived from an EMBL/GenBank/DDBJ whole genome shotgun (WGS) entry which is preliminary data.</text>
</comment>
<name>A0A0R2SXT8_9GAMM</name>
<keyword evidence="1" id="KW-0472">Membrane</keyword>
<protein>
    <submittedName>
        <fullName evidence="3">Aminopeptidase</fullName>
    </submittedName>
</protein>
<feature type="transmembrane region" description="Helical" evidence="1">
    <location>
        <begin position="12"/>
        <end position="34"/>
    </location>
</feature>
<keyword evidence="1" id="KW-0812">Transmembrane</keyword>
<accession>A0A0R2SXT8</accession>
<evidence type="ECO:0000259" key="2">
    <source>
        <dbReference type="Pfam" id="PF01433"/>
    </source>
</evidence>
<dbReference type="GO" id="GO:0004177">
    <property type="term" value="F:aminopeptidase activity"/>
    <property type="evidence" value="ECO:0007669"/>
    <property type="project" value="UniProtKB-KW"/>
</dbReference>
<feature type="domain" description="Peptidase M1 membrane alanine aminopeptidase" evidence="2">
    <location>
        <begin position="868"/>
        <end position="1063"/>
    </location>
</feature>
<dbReference type="InterPro" id="IPR014782">
    <property type="entry name" value="Peptidase_M1_dom"/>
</dbReference>
<feature type="transmembrane region" description="Helical" evidence="1">
    <location>
        <begin position="565"/>
        <end position="586"/>
    </location>
</feature>
<keyword evidence="3" id="KW-0378">Hydrolase</keyword>
<evidence type="ECO:0000256" key="1">
    <source>
        <dbReference type="SAM" id="Phobius"/>
    </source>
</evidence>
<feature type="transmembrane region" description="Helical" evidence="1">
    <location>
        <begin position="240"/>
        <end position="261"/>
    </location>
</feature>
<gene>
    <name evidence="3" type="ORF">ABR85_00015</name>
</gene>
<feature type="transmembrane region" description="Helical" evidence="1">
    <location>
        <begin position="54"/>
        <end position="79"/>
    </location>
</feature>
<feature type="transmembrane region" description="Helical" evidence="1">
    <location>
        <begin position="322"/>
        <end position="342"/>
    </location>
</feature>
<organism evidence="3 4">
    <name type="scientific">OM182 bacterium BACL3 MAG-120619-bin3</name>
    <dbReference type="NCBI Taxonomy" id="1655593"/>
    <lineage>
        <taxon>Bacteria</taxon>
        <taxon>Pseudomonadati</taxon>
        <taxon>Pseudomonadota</taxon>
        <taxon>Gammaproteobacteria</taxon>
        <taxon>OMG group</taxon>
        <taxon>OM182 clade</taxon>
    </lineage>
</organism>
<dbReference type="GO" id="GO:0008270">
    <property type="term" value="F:zinc ion binding"/>
    <property type="evidence" value="ECO:0007669"/>
    <property type="project" value="InterPro"/>
</dbReference>